<evidence type="ECO:0000313" key="2">
    <source>
        <dbReference type="EMBL" id="XBX74633.1"/>
    </source>
</evidence>
<sequence>MENKNDTSYQLMHAFIRLHRQKMHAGPIAGLNRSEMAVLRSISKLDKENGVKVSELSTYLKVSAPSITQTVNGLVKQDLVKRCPDSSDRRAIRLIITFSGKEKLSAAFEEFRLHFYGLCQYLGQSKSNQLIDLLNEVYNFFEGEN</sequence>
<dbReference type="PROSITE" id="PS50995">
    <property type="entry name" value="HTH_MARR_2"/>
    <property type="match status" value="1"/>
</dbReference>
<gene>
    <name evidence="2" type="ORF">PRVXT_002684</name>
</gene>
<dbReference type="InterPro" id="IPR036390">
    <property type="entry name" value="WH_DNA-bd_sf"/>
</dbReference>
<dbReference type="SMART" id="SM00347">
    <property type="entry name" value="HTH_MARR"/>
    <property type="match status" value="1"/>
</dbReference>
<reference evidence="2" key="1">
    <citation type="journal article" date="2013" name="Extremophiles">
        <title>Proteinivorax tanatarense gen. nov., sp. nov., an anaerobic, haloalkaliphilic, proteolytic bacterium isolated from a decaying algal bloom, and proposal of Proteinivoraceae fam. nov.</title>
        <authorList>
            <person name="Kevbrin V."/>
            <person name="Boltyanskaya Y."/>
            <person name="Zhilina T."/>
            <person name="Kolganova T."/>
            <person name="Lavrentjeva E."/>
            <person name="Kuznetsov B."/>
        </authorList>
    </citation>
    <scope>NUCLEOTIDE SEQUENCE</scope>
    <source>
        <strain evidence="2">Z-910T</strain>
    </source>
</reference>
<dbReference type="PANTHER" id="PTHR33164:SF43">
    <property type="entry name" value="HTH-TYPE TRANSCRIPTIONAL REPRESSOR YETL"/>
    <property type="match status" value="1"/>
</dbReference>
<reference evidence="2" key="2">
    <citation type="submission" date="2024-06" db="EMBL/GenBank/DDBJ databases">
        <authorList>
            <person name="Petrova K.O."/>
            <person name="Toshchakov S.V."/>
            <person name="Boltjanskaja Y.V."/>
            <person name="Kevbrin V."/>
        </authorList>
    </citation>
    <scope>NUCLEOTIDE SEQUENCE</scope>
    <source>
        <strain evidence="2">Z-910T</strain>
    </source>
</reference>
<accession>A0AAU7VKY4</accession>
<protein>
    <submittedName>
        <fullName evidence="2">MarR family transcriptional regulator</fullName>
    </submittedName>
</protein>
<proteinExistence type="predicted"/>
<dbReference type="Gene3D" id="1.10.10.10">
    <property type="entry name" value="Winged helix-like DNA-binding domain superfamily/Winged helix DNA-binding domain"/>
    <property type="match status" value="1"/>
</dbReference>
<name>A0AAU7VKY4_9FIRM</name>
<dbReference type="PANTHER" id="PTHR33164">
    <property type="entry name" value="TRANSCRIPTIONAL REGULATOR, MARR FAMILY"/>
    <property type="match status" value="1"/>
</dbReference>
<dbReference type="InterPro" id="IPR039422">
    <property type="entry name" value="MarR/SlyA-like"/>
</dbReference>
<dbReference type="Pfam" id="PF12802">
    <property type="entry name" value="MarR_2"/>
    <property type="match status" value="1"/>
</dbReference>
<dbReference type="RefSeq" id="WP_350343385.1">
    <property type="nucleotide sequence ID" value="NZ_CP158367.1"/>
</dbReference>
<dbReference type="SUPFAM" id="SSF46785">
    <property type="entry name" value="Winged helix' DNA-binding domain"/>
    <property type="match status" value="1"/>
</dbReference>
<dbReference type="GO" id="GO:0003700">
    <property type="term" value="F:DNA-binding transcription factor activity"/>
    <property type="evidence" value="ECO:0007669"/>
    <property type="project" value="InterPro"/>
</dbReference>
<organism evidence="2">
    <name type="scientific">Proteinivorax tanatarense</name>
    <dbReference type="NCBI Taxonomy" id="1260629"/>
    <lineage>
        <taxon>Bacteria</taxon>
        <taxon>Bacillati</taxon>
        <taxon>Bacillota</taxon>
        <taxon>Clostridia</taxon>
        <taxon>Eubacteriales</taxon>
        <taxon>Proteinivoracaceae</taxon>
        <taxon>Proteinivorax</taxon>
    </lineage>
</organism>
<dbReference type="EMBL" id="CP158367">
    <property type="protein sequence ID" value="XBX74633.1"/>
    <property type="molecule type" value="Genomic_DNA"/>
</dbReference>
<dbReference type="InterPro" id="IPR000835">
    <property type="entry name" value="HTH_MarR-typ"/>
</dbReference>
<dbReference type="GO" id="GO:0006950">
    <property type="term" value="P:response to stress"/>
    <property type="evidence" value="ECO:0007669"/>
    <property type="project" value="TreeGrafter"/>
</dbReference>
<dbReference type="InterPro" id="IPR036388">
    <property type="entry name" value="WH-like_DNA-bd_sf"/>
</dbReference>
<dbReference type="AlphaFoldDB" id="A0AAU7VKY4"/>
<feature type="domain" description="HTH marR-type" evidence="1">
    <location>
        <begin position="4"/>
        <end position="139"/>
    </location>
</feature>
<evidence type="ECO:0000259" key="1">
    <source>
        <dbReference type="PROSITE" id="PS50995"/>
    </source>
</evidence>